<feature type="compositionally biased region" description="Basic residues" evidence="1">
    <location>
        <begin position="498"/>
        <end position="510"/>
    </location>
</feature>
<dbReference type="OrthoDB" id="3362494at2759"/>
<proteinExistence type="predicted"/>
<accession>A0A9N9FGR0</accession>
<feature type="region of interest" description="Disordered" evidence="1">
    <location>
        <begin position="382"/>
        <end position="432"/>
    </location>
</feature>
<keyword evidence="4" id="KW-1185">Reference proteome</keyword>
<dbReference type="SMART" id="SM00324">
    <property type="entry name" value="RhoGAP"/>
    <property type="match status" value="1"/>
</dbReference>
<evidence type="ECO:0000313" key="4">
    <source>
        <dbReference type="Proteomes" id="UP000789342"/>
    </source>
</evidence>
<dbReference type="PANTHER" id="PTHR28093">
    <property type="entry name" value="MORPHOGENESIS-RELATED PROTEIN MSB1"/>
    <property type="match status" value="1"/>
</dbReference>
<organism evidence="3 4">
    <name type="scientific">Acaulospora morrowiae</name>
    <dbReference type="NCBI Taxonomy" id="94023"/>
    <lineage>
        <taxon>Eukaryota</taxon>
        <taxon>Fungi</taxon>
        <taxon>Fungi incertae sedis</taxon>
        <taxon>Mucoromycota</taxon>
        <taxon>Glomeromycotina</taxon>
        <taxon>Glomeromycetes</taxon>
        <taxon>Diversisporales</taxon>
        <taxon>Acaulosporaceae</taxon>
        <taxon>Acaulospora</taxon>
    </lineage>
</organism>
<gene>
    <name evidence="3" type="ORF">AMORRO_LOCUS4713</name>
</gene>
<evidence type="ECO:0000259" key="2">
    <source>
        <dbReference type="PROSITE" id="PS50238"/>
    </source>
</evidence>
<feature type="region of interest" description="Disordered" evidence="1">
    <location>
        <begin position="466"/>
        <end position="510"/>
    </location>
</feature>
<dbReference type="PROSITE" id="PS50238">
    <property type="entry name" value="RHOGAP"/>
    <property type="match status" value="1"/>
</dbReference>
<reference evidence="3" key="1">
    <citation type="submission" date="2021-06" db="EMBL/GenBank/DDBJ databases">
        <authorList>
            <person name="Kallberg Y."/>
            <person name="Tangrot J."/>
            <person name="Rosling A."/>
        </authorList>
    </citation>
    <scope>NUCLEOTIDE SEQUENCE</scope>
    <source>
        <strain evidence="3">CL551</strain>
    </source>
</reference>
<dbReference type="Gene3D" id="1.10.555.10">
    <property type="entry name" value="Rho GTPase activation protein"/>
    <property type="match status" value="1"/>
</dbReference>
<name>A0A9N9FGR0_9GLOM</name>
<dbReference type="PANTHER" id="PTHR28093:SF1">
    <property type="entry name" value="MORPHOGENESIS-RELATED PROTEIN MSB1"/>
    <property type="match status" value="1"/>
</dbReference>
<dbReference type="EMBL" id="CAJVPV010002632">
    <property type="protein sequence ID" value="CAG8531930.1"/>
    <property type="molecule type" value="Genomic_DNA"/>
</dbReference>
<comment type="caution">
    <text evidence="3">The sequence shown here is derived from an EMBL/GenBank/DDBJ whole genome shotgun (WGS) entry which is preliminary data.</text>
</comment>
<sequence length="842" mass="97498">MLLAASNSLIRKKSSMTNTKGVKKQSLRIPKRDSTHVLALEQVHLIVKRCADEIRERGLNVVDIFKAVHIGENEEDIRELATYLQRESREECKDELKKHDINEVASAIKWSLRHSTSILVPYEYYEEFIRYEQGKCSFATFLCYLPKQNQDILCEVFGICAEVIAESHINNMSAQRIMKSLALCLMSDNEKGGKSFDSAYVEWMKCSNACIHLFLAYLREKMLSENNAEDVKASTEDLYSTSKSRSRKQSMVTFSKTEVTNIISETPSSRPVSVLRVTRQIPTTSEKQEPRRFTTLLPDVMGGLSRKTIIRTSTVMTVDEQKSAEQMWDAFQRDGIGALSDDYLKMYLSAKEKTQNSVHPKNLDGSSWTQFERKGFKSLHLDPPEFINDKADDDQKPTITDDTTKNKKMSKISEKDESDELDNGQEVQIITDDSDSIRQTVVWDEFTTSGFKDNADNLSNLSLPLEETLSDGDEKEKKEGNSDEKVNKKEENSDDLKRKKSRSGSVKKKLVKFRSLRRPQRTRSFEDPEKLREAFSMDNEEDWEDWDIISRTEDLPVTTHLSIETVDEIFPYVWMETTAEDQGNRWGDWVFIEPRKGLVNECEWVMIEEKAQVFSDGELKKSYTRRKMSVVSTFSIPWLLSKGKPRPTSKVSTAVSLASSKLPQPPGVLAMFDRAREDDNPNMPTTNYKFGHRRLTKKDISGPYPQEKPLAGRNVATHLSKTMHRGYTAEDGTVMRYEKYQYEQYDYEYSGDNEYQDGYYDEYQDGYYNEYQDGYYDEYQDGYYQDGYYYQDGHYDEYQDGYYGEYQTGDGYWDGENYYQQGYLNEGDYPEDFENANGIENS</sequence>
<dbReference type="AlphaFoldDB" id="A0A9N9FGR0"/>
<dbReference type="Proteomes" id="UP000789342">
    <property type="component" value="Unassembled WGS sequence"/>
</dbReference>
<feature type="compositionally biased region" description="Basic and acidic residues" evidence="1">
    <location>
        <begin position="472"/>
        <end position="497"/>
    </location>
</feature>
<dbReference type="InterPro" id="IPR037508">
    <property type="entry name" value="Msb1/Mug8"/>
</dbReference>
<dbReference type="CDD" id="cd00159">
    <property type="entry name" value="RhoGAP"/>
    <property type="match status" value="1"/>
</dbReference>
<dbReference type="Pfam" id="PF08101">
    <property type="entry name" value="Msb1-Mug8_dom"/>
    <property type="match status" value="1"/>
</dbReference>
<protein>
    <submittedName>
        <fullName evidence="3">3879_t:CDS:1</fullName>
    </submittedName>
</protein>
<feature type="compositionally biased region" description="Basic and acidic residues" evidence="1">
    <location>
        <begin position="382"/>
        <end position="396"/>
    </location>
</feature>
<dbReference type="SUPFAM" id="SSF48350">
    <property type="entry name" value="GTPase activation domain, GAP"/>
    <property type="match status" value="1"/>
</dbReference>
<dbReference type="InterPro" id="IPR000198">
    <property type="entry name" value="RhoGAP_dom"/>
</dbReference>
<dbReference type="InterPro" id="IPR012965">
    <property type="entry name" value="Msb1/Mug8_dom"/>
</dbReference>
<dbReference type="InterPro" id="IPR008936">
    <property type="entry name" value="Rho_GTPase_activation_prot"/>
</dbReference>
<feature type="domain" description="Rho-GAP" evidence="2">
    <location>
        <begin position="35"/>
        <end position="222"/>
    </location>
</feature>
<evidence type="ECO:0000313" key="3">
    <source>
        <dbReference type="EMBL" id="CAG8531930.1"/>
    </source>
</evidence>
<dbReference type="GO" id="GO:0007165">
    <property type="term" value="P:signal transduction"/>
    <property type="evidence" value="ECO:0007669"/>
    <property type="project" value="InterPro"/>
</dbReference>
<evidence type="ECO:0000256" key="1">
    <source>
        <dbReference type="SAM" id="MobiDB-lite"/>
    </source>
</evidence>